<evidence type="ECO:0000313" key="1">
    <source>
        <dbReference type="EMBL" id="QEG57132.1"/>
    </source>
</evidence>
<geneLocation type="mitochondrion" evidence="1"/>
<accession>A0A5B9R9T3</accession>
<proteinExistence type="predicted"/>
<name>A0A5B9R9T3_9AGAM</name>
<dbReference type="EMBL" id="MK623259">
    <property type="protein sequence ID" value="QEG57132.1"/>
    <property type="molecule type" value="Genomic_DNA"/>
</dbReference>
<keyword evidence="1" id="KW-0496">Mitochondrion</keyword>
<organism evidence="1">
    <name type="scientific">Pyrrhoderma lamaoense</name>
    <dbReference type="NCBI Taxonomy" id="2282106"/>
    <lineage>
        <taxon>Eukaryota</taxon>
        <taxon>Fungi</taxon>
        <taxon>Dikarya</taxon>
        <taxon>Basidiomycota</taxon>
        <taxon>Agaricomycotina</taxon>
        <taxon>Agaricomycetes</taxon>
        <taxon>Hymenochaetales</taxon>
        <taxon>Hymenochaetaceae</taxon>
        <taxon>Pyrrhoderma</taxon>
    </lineage>
</organism>
<gene>
    <name evidence="1" type="ORF">PLAO_000048</name>
</gene>
<protein>
    <submittedName>
        <fullName evidence="1">Uncharacterized protein</fullName>
    </submittedName>
</protein>
<sequence>MNKFFSRLEISPEYLYLRVILLTEDDKHLSCGRVHIIKWSDKAKSDYVKEIVSEFRSFLQRYKAAGYKEIKIFYKPVTLEEYKEFKLKADKYMSKGKAHSVIDSLKLPKADSYSLWGRHEKITDTLFVITKCTINKDIRSITIEKEETSNRLRVELKNGNIYIIQDSLVNGHLANRTLVRSNVKLSNKEPQLNLAKPKVPVDCSVTSLTPCFANLTLTQKSLRNIELSVKDVKETYQFITLDLETIIEDTGYGDKGMKLLSASIYDGTSSHSWYIGNYLKGNSYGEAKAAMVQDIFDSIFSYRPLAMVIQRVTVALLKTYKIRSSIIVKEIERM</sequence>
<dbReference type="AlphaFoldDB" id="A0A5B9R9T3"/>
<reference evidence="1" key="1">
    <citation type="submission" date="2019-03" db="EMBL/GenBank/DDBJ databases">
        <title>Evidence of extensive intraspecific noncoding reshuffling in a 169kb mitochondrial genome of basidiomycete fungus.</title>
        <authorList>
            <person name="Lee H.-H."/>
            <person name="Ke H.-M."/>
            <person name="Lin C.-Y.I."/>
            <person name="Lee T.J."/>
            <person name="Chung C.-L."/>
            <person name="Tsai I.J."/>
        </authorList>
    </citation>
    <scope>NUCLEOTIDE SEQUENCE</scope>
    <source>
        <strain evidence="1">FFPRI411162</strain>
    </source>
</reference>